<proteinExistence type="predicted"/>
<dbReference type="PANTHER" id="PTHR43537:SF34">
    <property type="entry name" value="PYRUVATE DEHYDROGENASE COMPLEX REPRESSOR"/>
    <property type="match status" value="1"/>
</dbReference>
<dbReference type="InterPro" id="IPR011711">
    <property type="entry name" value="GntR_C"/>
</dbReference>
<dbReference type="PRINTS" id="PR00035">
    <property type="entry name" value="HTHGNTR"/>
</dbReference>
<dbReference type="RefSeq" id="WP_101754959.1">
    <property type="nucleotide sequence ID" value="NZ_CP025433.1"/>
</dbReference>
<accession>A0A2H5F651</accession>
<dbReference type="Pfam" id="PF07729">
    <property type="entry name" value="FCD"/>
    <property type="match status" value="1"/>
</dbReference>
<comment type="function">
    <text evidence="5">Transcriptional repressor for the pyruvate dehydrogenase complex genes aceEF and lpd.</text>
</comment>
<dbReference type="AlphaFoldDB" id="A0A2H5F651"/>
<dbReference type="CDD" id="cd07377">
    <property type="entry name" value="WHTH_GntR"/>
    <property type="match status" value="1"/>
</dbReference>
<keyword evidence="2" id="KW-0805">Transcription regulation</keyword>
<dbReference type="PANTHER" id="PTHR43537">
    <property type="entry name" value="TRANSCRIPTIONAL REGULATOR, GNTR FAMILY"/>
    <property type="match status" value="1"/>
</dbReference>
<dbReference type="SMART" id="SM00895">
    <property type="entry name" value="FCD"/>
    <property type="match status" value="1"/>
</dbReference>
<evidence type="ECO:0000256" key="2">
    <source>
        <dbReference type="ARBA" id="ARBA00023015"/>
    </source>
</evidence>
<keyword evidence="3" id="KW-0238">DNA-binding</keyword>
<dbReference type="SUPFAM" id="SSF46785">
    <property type="entry name" value="Winged helix' DNA-binding domain"/>
    <property type="match status" value="1"/>
</dbReference>
<reference evidence="8 9" key="1">
    <citation type="journal article" date="2013" name="Antonie Van Leeuwenhoek">
        <title>Paracoccus zhejiangensis sp. nov., isolated from activated sludge in wastewater-treatment system.</title>
        <authorList>
            <person name="Wu Z.G."/>
            <person name="Zhang D.F."/>
            <person name="Liu Y.L."/>
            <person name="Wang F."/>
            <person name="Jiang X."/>
            <person name="Li C."/>
            <person name="Li S.P."/>
            <person name="Hong Q."/>
            <person name="Li W.J."/>
        </authorList>
    </citation>
    <scope>NUCLEOTIDE SEQUENCE [LARGE SCALE GENOMIC DNA]</scope>
    <source>
        <strain evidence="8 9">J6</strain>
        <plasmid evidence="9">Plasmid ppz03</plasmid>
    </source>
</reference>
<dbReference type="PROSITE" id="PS50949">
    <property type="entry name" value="HTH_GNTR"/>
    <property type="match status" value="1"/>
</dbReference>
<dbReference type="InterPro" id="IPR036388">
    <property type="entry name" value="WH-like_DNA-bd_sf"/>
</dbReference>
<evidence type="ECO:0000256" key="5">
    <source>
        <dbReference type="ARBA" id="ARBA00037357"/>
    </source>
</evidence>
<dbReference type="OrthoDB" id="5450856at2"/>
<sequence length="257" mass="28320">MSSEVNKGTPAAASTARHLEDLILEGSLRPGDPLLPEREMALRLKVSRPTLRQGIKMLEDKGLIVADQNGGRQVAMLATSVTDPLIELMASRAETVDDYLELRAALEGLAAGLAATRANDVDRETLSRCIERIEAAHHDADPNDEAEADIDLHTAVYEASHNIVLLQIMRALAGMLRRGVFHNRIKLYARSEVRDVLLTQHRAIHDAIIARDPEAATRAAENHIAYTRRVLNEIAAAETRLEISLRRLQGGNISQRV</sequence>
<dbReference type="SUPFAM" id="SSF48008">
    <property type="entry name" value="GntR ligand-binding domain-like"/>
    <property type="match status" value="1"/>
</dbReference>
<dbReference type="Gene3D" id="1.10.10.10">
    <property type="entry name" value="Winged helix-like DNA-binding domain superfamily/Winged helix DNA-binding domain"/>
    <property type="match status" value="1"/>
</dbReference>
<keyword evidence="4" id="KW-0804">Transcription</keyword>
<feature type="domain" description="HTH gntR-type" evidence="7">
    <location>
        <begin position="9"/>
        <end position="77"/>
    </location>
</feature>
<dbReference type="Gene3D" id="1.20.120.530">
    <property type="entry name" value="GntR ligand-binding domain-like"/>
    <property type="match status" value="1"/>
</dbReference>
<keyword evidence="8" id="KW-0614">Plasmid</keyword>
<dbReference type="InterPro" id="IPR036390">
    <property type="entry name" value="WH_DNA-bd_sf"/>
</dbReference>
<dbReference type="Proteomes" id="UP000234530">
    <property type="component" value="Plasmid pPZ03"/>
</dbReference>
<dbReference type="InterPro" id="IPR000524">
    <property type="entry name" value="Tscrpt_reg_HTH_GntR"/>
</dbReference>
<gene>
    <name evidence="8" type="ORF">CX676_22280</name>
</gene>
<evidence type="ECO:0000256" key="4">
    <source>
        <dbReference type="ARBA" id="ARBA00023163"/>
    </source>
</evidence>
<keyword evidence="9" id="KW-1185">Reference proteome</keyword>
<dbReference type="GO" id="GO:0003677">
    <property type="term" value="F:DNA binding"/>
    <property type="evidence" value="ECO:0007669"/>
    <property type="project" value="UniProtKB-KW"/>
</dbReference>
<evidence type="ECO:0000313" key="9">
    <source>
        <dbReference type="Proteomes" id="UP000234530"/>
    </source>
</evidence>
<dbReference type="EMBL" id="CP025433">
    <property type="protein sequence ID" value="AUH67014.1"/>
    <property type="molecule type" value="Genomic_DNA"/>
</dbReference>
<protein>
    <recommendedName>
        <fullName evidence="6">Pyruvate dehydrogenase complex repressor</fullName>
    </recommendedName>
</protein>
<keyword evidence="1" id="KW-0678">Repressor</keyword>
<dbReference type="GO" id="GO:0003700">
    <property type="term" value="F:DNA-binding transcription factor activity"/>
    <property type="evidence" value="ECO:0007669"/>
    <property type="project" value="InterPro"/>
</dbReference>
<geneLocation type="plasmid" evidence="9">
    <name>ppz03</name>
</geneLocation>
<evidence type="ECO:0000313" key="8">
    <source>
        <dbReference type="EMBL" id="AUH67014.1"/>
    </source>
</evidence>
<evidence type="ECO:0000256" key="6">
    <source>
        <dbReference type="ARBA" id="ARBA00039592"/>
    </source>
</evidence>
<name>A0A2H5F651_9RHOB</name>
<evidence type="ECO:0000256" key="3">
    <source>
        <dbReference type="ARBA" id="ARBA00023125"/>
    </source>
</evidence>
<evidence type="ECO:0000256" key="1">
    <source>
        <dbReference type="ARBA" id="ARBA00022491"/>
    </source>
</evidence>
<organism evidence="8 9">
    <name type="scientific">Paracoccus zhejiangensis</name>
    <dbReference type="NCBI Taxonomy" id="1077935"/>
    <lineage>
        <taxon>Bacteria</taxon>
        <taxon>Pseudomonadati</taxon>
        <taxon>Pseudomonadota</taxon>
        <taxon>Alphaproteobacteria</taxon>
        <taxon>Rhodobacterales</taxon>
        <taxon>Paracoccaceae</taxon>
        <taxon>Paracoccus</taxon>
    </lineage>
</organism>
<dbReference type="SMART" id="SM00345">
    <property type="entry name" value="HTH_GNTR"/>
    <property type="match status" value="1"/>
</dbReference>
<dbReference type="KEGG" id="pzh:CX676_22280"/>
<dbReference type="InterPro" id="IPR008920">
    <property type="entry name" value="TF_FadR/GntR_C"/>
</dbReference>
<dbReference type="Pfam" id="PF00392">
    <property type="entry name" value="GntR"/>
    <property type="match status" value="1"/>
</dbReference>
<evidence type="ECO:0000259" key="7">
    <source>
        <dbReference type="PROSITE" id="PS50949"/>
    </source>
</evidence>